<reference evidence="1 2" key="1">
    <citation type="submission" date="2016-07" db="EMBL/GenBank/DDBJ databases">
        <title>Multiple horizontal gene transfer events from other fungi enriched the ability of initially mycotrophic Trichoderma (Ascomycota) to feed on dead plant biomass.</title>
        <authorList>
            <consortium name="DOE Joint Genome Institute"/>
            <person name="Aerts A."/>
            <person name="Atanasova L."/>
            <person name="Chenthamara K."/>
            <person name="Zhang J."/>
            <person name="Grujic M."/>
            <person name="Henrissat B."/>
            <person name="Kuo A."/>
            <person name="Salamov A."/>
            <person name="Lipzen A."/>
            <person name="Labutti K."/>
            <person name="Barry K."/>
            <person name="Miao Y."/>
            <person name="Rahimi M.J."/>
            <person name="Shen Q."/>
            <person name="Grigoriev I.V."/>
            <person name="Kubicek C.P."/>
            <person name="Druzhinina I.S."/>
        </authorList>
    </citation>
    <scope>NUCLEOTIDE SEQUENCE [LARGE SCALE GENOMIC DNA]</scope>
    <source>
        <strain evidence="1 2">CBS 226.95</strain>
    </source>
</reference>
<name>A0A2T3ZXG4_TRIHA</name>
<dbReference type="GeneID" id="36624994"/>
<keyword evidence="2" id="KW-1185">Reference proteome</keyword>
<organism evidence="1 2">
    <name type="scientific">Trichoderma harzianum CBS 226.95</name>
    <dbReference type="NCBI Taxonomy" id="983964"/>
    <lineage>
        <taxon>Eukaryota</taxon>
        <taxon>Fungi</taxon>
        <taxon>Dikarya</taxon>
        <taxon>Ascomycota</taxon>
        <taxon>Pezizomycotina</taxon>
        <taxon>Sordariomycetes</taxon>
        <taxon>Hypocreomycetidae</taxon>
        <taxon>Hypocreales</taxon>
        <taxon>Hypocreaceae</taxon>
        <taxon>Trichoderma</taxon>
    </lineage>
</organism>
<dbReference type="Proteomes" id="UP000241690">
    <property type="component" value="Unassembled WGS sequence"/>
</dbReference>
<dbReference type="AlphaFoldDB" id="A0A2T3ZXG4"/>
<gene>
    <name evidence="1" type="ORF">M431DRAFT_486804</name>
</gene>
<evidence type="ECO:0000313" key="1">
    <source>
        <dbReference type="EMBL" id="PTB49499.1"/>
    </source>
</evidence>
<protein>
    <recommendedName>
        <fullName evidence="3">C2H2-type domain-containing protein</fullName>
    </recommendedName>
</protein>
<evidence type="ECO:0000313" key="2">
    <source>
        <dbReference type="Proteomes" id="UP000241690"/>
    </source>
</evidence>
<accession>A0A2T3ZXG4</accession>
<proteinExistence type="predicted"/>
<evidence type="ECO:0008006" key="3">
    <source>
        <dbReference type="Google" id="ProtNLM"/>
    </source>
</evidence>
<dbReference type="EMBL" id="KZ679692">
    <property type="protein sequence ID" value="PTB49499.1"/>
    <property type="molecule type" value="Genomic_DNA"/>
</dbReference>
<dbReference type="RefSeq" id="XP_024769176.1">
    <property type="nucleotide sequence ID" value="XM_024916425.1"/>
</dbReference>
<sequence>MPPVTLSDKLVEYLRSKTPEGNKDAGPTIEDSNLLKLEPLKKPRCLFGCGEFFNKTSLTRHVKQTYDFKHPFSCPECMYLGLAESWIEASPCAWSNHVERIYGKTHVPNV</sequence>